<dbReference type="PANTHER" id="PTHR37984:SF5">
    <property type="entry name" value="PROTEIN NYNRIN-LIKE"/>
    <property type="match status" value="1"/>
</dbReference>
<dbReference type="InterPro" id="IPR050951">
    <property type="entry name" value="Retrovirus_Pol_polyprotein"/>
</dbReference>
<dbReference type="GO" id="GO:0003677">
    <property type="term" value="F:DNA binding"/>
    <property type="evidence" value="ECO:0007669"/>
    <property type="project" value="UniProtKB-KW"/>
</dbReference>
<dbReference type="GO" id="GO:0046872">
    <property type="term" value="F:metal ion binding"/>
    <property type="evidence" value="ECO:0007669"/>
    <property type="project" value="UniProtKB-KW"/>
</dbReference>
<keyword evidence="8" id="KW-0239">DNA-directed DNA polymerase</keyword>
<keyword evidence="7" id="KW-0695">RNA-directed DNA polymerase</keyword>
<evidence type="ECO:0000313" key="12">
    <source>
        <dbReference type="EMBL" id="MBW0572398.1"/>
    </source>
</evidence>
<dbReference type="Pfam" id="PF24626">
    <property type="entry name" value="SH3_Tf2-1"/>
    <property type="match status" value="1"/>
</dbReference>
<keyword evidence="13" id="KW-1185">Reference proteome</keyword>
<organism evidence="12 13">
    <name type="scientific">Austropuccinia psidii MF-1</name>
    <dbReference type="NCBI Taxonomy" id="1389203"/>
    <lineage>
        <taxon>Eukaryota</taxon>
        <taxon>Fungi</taxon>
        <taxon>Dikarya</taxon>
        <taxon>Basidiomycota</taxon>
        <taxon>Pucciniomycotina</taxon>
        <taxon>Pucciniomycetes</taxon>
        <taxon>Pucciniales</taxon>
        <taxon>Sphaerophragmiaceae</taxon>
        <taxon>Austropuccinia</taxon>
    </lineage>
</organism>
<feature type="non-terminal residue" evidence="12">
    <location>
        <position position="1"/>
    </location>
</feature>
<evidence type="ECO:0000256" key="2">
    <source>
        <dbReference type="ARBA" id="ARBA00022723"/>
    </source>
</evidence>
<evidence type="ECO:0000256" key="1">
    <source>
        <dbReference type="ARBA" id="ARBA00022670"/>
    </source>
</evidence>
<dbReference type="InterPro" id="IPR016197">
    <property type="entry name" value="Chromo-like_dom_sf"/>
</dbReference>
<dbReference type="GO" id="GO:0006310">
    <property type="term" value="P:DNA recombination"/>
    <property type="evidence" value="ECO:0007669"/>
    <property type="project" value="UniProtKB-KW"/>
</dbReference>
<keyword evidence="5" id="KW-0460">Magnesium</keyword>
<evidence type="ECO:0000256" key="4">
    <source>
        <dbReference type="ARBA" id="ARBA00022801"/>
    </source>
</evidence>
<keyword evidence="10" id="KW-0233">DNA recombination</keyword>
<dbReference type="Gene3D" id="2.40.50.40">
    <property type="match status" value="1"/>
</dbReference>
<dbReference type="GO" id="GO:0004190">
    <property type="term" value="F:aspartic-type endopeptidase activity"/>
    <property type="evidence" value="ECO:0007669"/>
    <property type="project" value="UniProtKB-KW"/>
</dbReference>
<dbReference type="FunFam" id="1.10.340.70:FF:000001">
    <property type="entry name" value="Retrovirus-related Pol polyprotein from transposon gypsy-like Protein"/>
    <property type="match status" value="1"/>
</dbReference>
<comment type="caution">
    <text evidence="12">The sequence shown here is derived from an EMBL/GenBank/DDBJ whole genome shotgun (WGS) entry which is preliminary data.</text>
</comment>
<dbReference type="InterPro" id="IPR012337">
    <property type="entry name" value="RNaseH-like_sf"/>
</dbReference>
<evidence type="ECO:0000256" key="7">
    <source>
        <dbReference type="ARBA" id="ARBA00022918"/>
    </source>
</evidence>
<proteinExistence type="predicted"/>
<dbReference type="Gene3D" id="1.10.340.70">
    <property type="match status" value="1"/>
</dbReference>
<dbReference type="Proteomes" id="UP000765509">
    <property type="component" value="Unassembled WGS sequence"/>
</dbReference>
<keyword evidence="8" id="KW-0808">Transferase</keyword>
<evidence type="ECO:0000313" key="13">
    <source>
        <dbReference type="Proteomes" id="UP000765509"/>
    </source>
</evidence>
<dbReference type="InterPro" id="IPR041588">
    <property type="entry name" value="Integrase_H2C2"/>
</dbReference>
<dbReference type="GO" id="GO:0015074">
    <property type="term" value="P:DNA integration"/>
    <property type="evidence" value="ECO:0007669"/>
    <property type="project" value="UniProtKB-KW"/>
</dbReference>
<feature type="domain" description="Chromo" evidence="11">
    <location>
        <begin position="387"/>
        <end position="443"/>
    </location>
</feature>
<evidence type="ECO:0000259" key="11">
    <source>
        <dbReference type="PROSITE" id="PS50013"/>
    </source>
</evidence>
<evidence type="ECO:0000256" key="10">
    <source>
        <dbReference type="ARBA" id="ARBA00023172"/>
    </source>
</evidence>
<protein>
    <recommendedName>
        <fullName evidence="11">Chromo domain-containing protein</fullName>
    </recommendedName>
</protein>
<dbReference type="GO" id="GO:0006338">
    <property type="term" value="P:chromatin remodeling"/>
    <property type="evidence" value="ECO:0007669"/>
    <property type="project" value="UniProtKB-ARBA"/>
</dbReference>
<dbReference type="SUPFAM" id="SSF53098">
    <property type="entry name" value="Ribonuclease H-like"/>
    <property type="match status" value="1"/>
</dbReference>
<dbReference type="Pfam" id="PF17921">
    <property type="entry name" value="Integrase_H2C2"/>
    <property type="match status" value="1"/>
</dbReference>
<dbReference type="InterPro" id="IPR000953">
    <property type="entry name" value="Chromo/chromo_shadow_dom"/>
</dbReference>
<evidence type="ECO:0000256" key="3">
    <source>
        <dbReference type="ARBA" id="ARBA00022750"/>
    </source>
</evidence>
<evidence type="ECO:0000256" key="8">
    <source>
        <dbReference type="ARBA" id="ARBA00022932"/>
    </source>
</evidence>
<name>A0A9Q3K0Q7_9BASI</name>
<dbReference type="SUPFAM" id="SSF54160">
    <property type="entry name" value="Chromo domain-like"/>
    <property type="match status" value="1"/>
</dbReference>
<dbReference type="AlphaFoldDB" id="A0A9Q3K0Q7"/>
<keyword evidence="3" id="KW-0064">Aspartyl protease</keyword>
<dbReference type="PROSITE" id="PS50013">
    <property type="entry name" value="CHROMO_2"/>
    <property type="match status" value="1"/>
</dbReference>
<dbReference type="Gene3D" id="3.30.420.10">
    <property type="entry name" value="Ribonuclease H-like superfamily/Ribonuclease H"/>
    <property type="match status" value="2"/>
</dbReference>
<dbReference type="GO" id="GO:0003964">
    <property type="term" value="F:RNA-directed DNA polymerase activity"/>
    <property type="evidence" value="ECO:0007669"/>
    <property type="project" value="UniProtKB-KW"/>
</dbReference>
<gene>
    <name evidence="12" type="ORF">O181_112113</name>
</gene>
<accession>A0A9Q3K0Q7</accession>
<keyword evidence="1" id="KW-0645">Protease</keyword>
<evidence type="ECO:0000256" key="9">
    <source>
        <dbReference type="ARBA" id="ARBA00023125"/>
    </source>
</evidence>
<evidence type="ECO:0000256" key="5">
    <source>
        <dbReference type="ARBA" id="ARBA00022842"/>
    </source>
</evidence>
<dbReference type="EMBL" id="AVOT02090022">
    <property type="protein sequence ID" value="MBW0572398.1"/>
    <property type="molecule type" value="Genomic_DNA"/>
</dbReference>
<dbReference type="GO" id="GO:0006508">
    <property type="term" value="P:proteolysis"/>
    <property type="evidence" value="ECO:0007669"/>
    <property type="project" value="UniProtKB-KW"/>
</dbReference>
<keyword evidence="4" id="KW-0378">Hydrolase</keyword>
<dbReference type="OrthoDB" id="2513165at2759"/>
<keyword evidence="2" id="KW-0479">Metal-binding</keyword>
<keyword evidence="6" id="KW-0229">DNA integration</keyword>
<dbReference type="PANTHER" id="PTHR37984">
    <property type="entry name" value="PROTEIN CBG26694"/>
    <property type="match status" value="1"/>
</dbReference>
<sequence>KESYKIDKNCHILSQLLIKDCKDPSLSSKLDETWKKAYDEGRFHLLDGILYQRTKPTCVMASTDRTLINTILHECHDSVAAAHLSEDRTLERVKTCSWWPKWKKDVSEYFQNCDRCQKANRATGKNFSMMIQIQEPKTPWEIVHMDWVTALPPGGDGSYNAFLVLVDSYSKTPMFLPCHKDDTAMDTAIMICNKVISHTDSDGFIYDWCTLIPTLELAYETSIHSSTGKTPEKLEKGWNPRLPYDTLKKDLVDIHPTASSFDIILEKERQHANRCMQNSFKYAKARWDKSHKPPDFKIGDLVLVSTFNFNNIKGPNKLKYSFARPFMIKALHGPNAVRLELTGELMNKHPTFPVSLIKPYSSSEKELFPLRNKPPVEIPPLEDGDKKKIVKVVKERRTRNKKEREYLVRYRNLTQEDEWLHEKDLRNSDKLLRRFRHERKPKE</sequence>
<dbReference type="GO" id="GO:0003887">
    <property type="term" value="F:DNA-directed DNA polymerase activity"/>
    <property type="evidence" value="ECO:0007669"/>
    <property type="project" value="UniProtKB-KW"/>
</dbReference>
<keyword evidence="9" id="KW-0238">DNA-binding</keyword>
<dbReference type="InterPro" id="IPR056924">
    <property type="entry name" value="SH3_Tf2-1"/>
</dbReference>
<evidence type="ECO:0000256" key="6">
    <source>
        <dbReference type="ARBA" id="ARBA00022908"/>
    </source>
</evidence>
<reference evidence="12" key="1">
    <citation type="submission" date="2021-03" db="EMBL/GenBank/DDBJ databases">
        <title>Draft genome sequence of rust myrtle Austropuccinia psidii MF-1, a brazilian biotype.</title>
        <authorList>
            <person name="Quecine M.C."/>
            <person name="Pachon D.M.R."/>
            <person name="Bonatelli M.L."/>
            <person name="Correr F.H."/>
            <person name="Franceschini L.M."/>
            <person name="Leite T.F."/>
            <person name="Margarido G.R.A."/>
            <person name="Almeida C.A."/>
            <person name="Ferrarezi J.A."/>
            <person name="Labate C.A."/>
        </authorList>
    </citation>
    <scope>NUCLEOTIDE SEQUENCE</scope>
    <source>
        <strain evidence="12">MF-1</strain>
    </source>
</reference>
<dbReference type="InterPro" id="IPR036397">
    <property type="entry name" value="RNaseH_sf"/>
</dbReference>
<keyword evidence="8" id="KW-0548">Nucleotidyltransferase</keyword>